<gene>
    <name evidence="2" type="ORF">EJO69_09965</name>
</gene>
<reference evidence="2 3" key="1">
    <citation type="submission" date="2018-12" db="EMBL/GenBank/DDBJ databases">
        <title>Complete genome sequence of Flaviflexus salsibiostraticola KCTC 33148.</title>
        <authorList>
            <person name="Bae J.-W."/>
        </authorList>
    </citation>
    <scope>NUCLEOTIDE SEQUENCE [LARGE SCALE GENOMIC DNA]</scope>
    <source>
        <strain evidence="2 3">KCTC 33148</strain>
    </source>
</reference>
<dbReference type="RefSeq" id="WP_126041454.1">
    <property type="nucleotide sequence ID" value="NZ_CP034438.1"/>
</dbReference>
<dbReference type="OrthoDB" id="4991085at2"/>
<evidence type="ECO:0000256" key="1">
    <source>
        <dbReference type="SAM" id="MobiDB-lite"/>
    </source>
</evidence>
<feature type="region of interest" description="Disordered" evidence="1">
    <location>
        <begin position="1"/>
        <end position="30"/>
    </location>
</feature>
<dbReference type="Proteomes" id="UP000270021">
    <property type="component" value="Chromosome"/>
</dbReference>
<sequence length="70" mass="7786">METDPADFVMKSTNKYEPESGTADASDVADDEAKAIALEEEREKLRHDADDIIDEWGEESFPASDPPGHY</sequence>
<evidence type="ECO:0000313" key="3">
    <source>
        <dbReference type="Proteomes" id="UP000270021"/>
    </source>
</evidence>
<keyword evidence="3" id="KW-1185">Reference proteome</keyword>
<accession>A0A3Q8WUI9</accession>
<name>A0A3Q8WUI9_9ACTO</name>
<dbReference type="KEGG" id="fsl:EJO69_09965"/>
<organism evidence="2 3">
    <name type="scientific">Flaviflexus salsibiostraticola</name>
    <dbReference type="NCBI Taxonomy" id="1282737"/>
    <lineage>
        <taxon>Bacteria</taxon>
        <taxon>Bacillati</taxon>
        <taxon>Actinomycetota</taxon>
        <taxon>Actinomycetes</taxon>
        <taxon>Actinomycetales</taxon>
        <taxon>Actinomycetaceae</taxon>
        <taxon>Flaviflexus</taxon>
    </lineage>
</organism>
<proteinExistence type="predicted"/>
<dbReference type="EMBL" id="CP034438">
    <property type="protein sequence ID" value="AZN30587.1"/>
    <property type="molecule type" value="Genomic_DNA"/>
</dbReference>
<evidence type="ECO:0000313" key="2">
    <source>
        <dbReference type="EMBL" id="AZN30587.1"/>
    </source>
</evidence>
<protein>
    <submittedName>
        <fullName evidence="2">Uncharacterized protein</fullName>
    </submittedName>
</protein>
<dbReference type="AlphaFoldDB" id="A0A3Q8WUI9"/>